<reference evidence="1 2" key="1">
    <citation type="journal article" date="2021" name="bioRxiv">
        <title>Chromosome-scale and haplotype-resolved genome assembly of a tetraploid potato cultivar.</title>
        <authorList>
            <person name="Sun H."/>
            <person name="Jiao W.-B."/>
            <person name="Krause K."/>
            <person name="Campoy J.A."/>
            <person name="Goel M."/>
            <person name="Folz-Donahue K."/>
            <person name="Kukat C."/>
            <person name="Huettel B."/>
            <person name="Schneeberger K."/>
        </authorList>
    </citation>
    <scope>NUCLEOTIDE SEQUENCE [LARGE SCALE GENOMIC DNA]</scope>
    <source>
        <strain evidence="1">SolTubOtavaFocal</strain>
        <tissue evidence="1">Leaves</tissue>
    </source>
</reference>
<sequence>MGAQQALCTREYYIWILKEVKDRELSGEGYYGLTNERKNIWARNVLKIGHEVIPYTGGQLAPSSWNRYLQDFRI</sequence>
<accession>A0ABQ7URV1</accession>
<evidence type="ECO:0000313" key="2">
    <source>
        <dbReference type="Proteomes" id="UP000826656"/>
    </source>
</evidence>
<dbReference type="EMBL" id="JAIVGD010000018">
    <property type="protein sequence ID" value="KAH0754587.1"/>
    <property type="molecule type" value="Genomic_DNA"/>
</dbReference>
<protein>
    <submittedName>
        <fullName evidence="1">Uncharacterized protein</fullName>
    </submittedName>
</protein>
<comment type="caution">
    <text evidence="1">The sequence shown here is derived from an EMBL/GenBank/DDBJ whole genome shotgun (WGS) entry which is preliminary data.</text>
</comment>
<dbReference type="Proteomes" id="UP000826656">
    <property type="component" value="Unassembled WGS sequence"/>
</dbReference>
<keyword evidence="2" id="KW-1185">Reference proteome</keyword>
<proteinExistence type="predicted"/>
<evidence type="ECO:0000313" key="1">
    <source>
        <dbReference type="EMBL" id="KAH0754587.1"/>
    </source>
</evidence>
<gene>
    <name evidence="1" type="ORF">KY290_024857</name>
</gene>
<name>A0ABQ7URV1_SOLTU</name>
<organism evidence="1 2">
    <name type="scientific">Solanum tuberosum</name>
    <name type="common">Potato</name>
    <dbReference type="NCBI Taxonomy" id="4113"/>
    <lineage>
        <taxon>Eukaryota</taxon>
        <taxon>Viridiplantae</taxon>
        <taxon>Streptophyta</taxon>
        <taxon>Embryophyta</taxon>
        <taxon>Tracheophyta</taxon>
        <taxon>Spermatophyta</taxon>
        <taxon>Magnoliopsida</taxon>
        <taxon>eudicotyledons</taxon>
        <taxon>Gunneridae</taxon>
        <taxon>Pentapetalae</taxon>
        <taxon>asterids</taxon>
        <taxon>lamiids</taxon>
        <taxon>Solanales</taxon>
        <taxon>Solanaceae</taxon>
        <taxon>Solanoideae</taxon>
        <taxon>Solaneae</taxon>
        <taxon>Solanum</taxon>
    </lineage>
</organism>